<comment type="caution">
    <text evidence="1">The sequence shown here is derived from an EMBL/GenBank/DDBJ whole genome shotgun (WGS) entry which is preliminary data.</text>
</comment>
<reference evidence="1" key="1">
    <citation type="submission" date="2020-08" db="EMBL/GenBank/DDBJ databases">
        <title>Genomic Encyclopedia of Type Strains, Phase IV (KMG-IV): sequencing the most valuable type-strain genomes for metagenomic binning, comparative biology and taxonomic classification.</title>
        <authorList>
            <person name="Goeker M."/>
        </authorList>
    </citation>
    <scope>NUCLEOTIDE SEQUENCE [LARGE SCALE GENOMIC DNA]</scope>
    <source>
        <strain evidence="1">DSM 105720</strain>
    </source>
</reference>
<name>A0A840CTL5_9BACE</name>
<evidence type="ECO:0000313" key="1">
    <source>
        <dbReference type="EMBL" id="MBB4042656.1"/>
    </source>
</evidence>
<dbReference type="AlphaFoldDB" id="A0A840CTL5"/>
<organism evidence="1 2">
    <name type="scientific">Bacteroides reticulotermitis</name>
    <dbReference type="NCBI Taxonomy" id="1133319"/>
    <lineage>
        <taxon>Bacteria</taxon>
        <taxon>Pseudomonadati</taxon>
        <taxon>Bacteroidota</taxon>
        <taxon>Bacteroidia</taxon>
        <taxon>Bacteroidales</taxon>
        <taxon>Bacteroidaceae</taxon>
        <taxon>Bacteroides</taxon>
    </lineage>
</organism>
<protein>
    <submittedName>
        <fullName evidence="1">Uncharacterized protein</fullName>
    </submittedName>
</protein>
<proteinExistence type="predicted"/>
<keyword evidence="2" id="KW-1185">Reference proteome</keyword>
<evidence type="ECO:0000313" key="2">
    <source>
        <dbReference type="Proteomes" id="UP000560658"/>
    </source>
</evidence>
<dbReference type="EMBL" id="JACIER010000001">
    <property type="protein sequence ID" value="MBB4042656.1"/>
    <property type="molecule type" value="Genomic_DNA"/>
</dbReference>
<sequence>MVLSKRILVSNQNKYSFGTNDYMFWYTSGKHLNS</sequence>
<dbReference type="Proteomes" id="UP000560658">
    <property type="component" value="Unassembled WGS sequence"/>
</dbReference>
<accession>A0A840CTL5</accession>
<gene>
    <name evidence="1" type="ORF">GGR06_000415</name>
</gene>